<dbReference type="AlphaFoldDB" id="A0A090G1B7"/>
<protein>
    <submittedName>
        <fullName evidence="1">Uncharacterized protein</fullName>
    </submittedName>
</protein>
<name>A0A090G1B7_MESPL</name>
<evidence type="ECO:0000313" key="2">
    <source>
        <dbReference type="Proteomes" id="UP000046122"/>
    </source>
</evidence>
<gene>
    <name evidence="1" type="ORF">MPL3365_20036</name>
</gene>
<dbReference type="EMBL" id="CCNE01000012">
    <property type="protein sequence ID" value="CDX54519.1"/>
    <property type="molecule type" value="Genomic_DNA"/>
</dbReference>
<organism evidence="1 2">
    <name type="scientific">Mesorhizobium plurifarium</name>
    <dbReference type="NCBI Taxonomy" id="69974"/>
    <lineage>
        <taxon>Bacteria</taxon>
        <taxon>Pseudomonadati</taxon>
        <taxon>Pseudomonadota</taxon>
        <taxon>Alphaproteobacteria</taxon>
        <taxon>Hyphomicrobiales</taxon>
        <taxon>Phyllobacteriaceae</taxon>
        <taxon>Mesorhizobium</taxon>
    </lineage>
</organism>
<sequence>MVQRSVRVSGGATFAVEAPAAAVMSDMLSKAPITLIQNLCIGLVRYSETCVAADDLTATAPVMAFKFFTSFSRL</sequence>
<reference evidence="1 2" key="1">
    <citation type="submission" date="2014-08" db="EMBL/GenBank/DDBJ databases">
        <authorList>
            <person name="Moulin Lionel"/>
        </authorList>
    </citation>
    <scope>NUCLEOTIDE SEQUENCE [LARGE SCALE GENOMIC DNA]</scope>
</reference>
<accession>A0A090G1B7</accession>
<dbReference type="Proteomes" id="UP000046122">
    <property type="component" value="Unassembled WGS sequence"/>
</dbReference>
<proteinExistence type="predicted"/>
<evidence type="ECO:0000313" key="1">
    <source>
        <dbReference type="EMBL" id="CDX54519.1"/>
    </source>
</evidence>